<feature type="compositionally biased region" description="Acidic residues" evidence="6">
    <location>
        <begin position="218"/>
        <end position="236"/>
    </location>
</feature>
<proteinExistence type="inferred from homology"/>
<reference evidence="7" key="2">
    <citation type="submission" date="2020-05" db="UniProtKB">
        <authorList>
            <consortium name="EnsemblMetazoa"/>
        </authorList>
    </citation>
    <scope>IDENTIFICATION</scope>
    <source>
        <strain evidence="7">WRAIR2</strain>
    </source>
</reference>
<dbReference type="GO" id="GO:0005829">
    <property type="term" value="C:cytosol"/>
    <property type="evidence" value="ECO:0007669"/>
    <property type="project" value="TreeGrafter"/>
</dbReference>
<organism evidence="7 8">
    <name type="scientific">Anopheles dirus</name>
    <dbReference type="NCBI Taxonomy" id="7168"/>
    <lineage>
        <taxon>Eukaryota</taxon>
        <taxon>Metazoa</taxon>
        <taxon>Ecdysozoa</taxon>
        <taxon>Arthropoda</taxon>
        <taxon>Hexapoda</taxon>
        <taxon>Insecta</taxon>
        <taxon>Pterygota</taxon>
        <taxon>Neoptera</taxon>
        <taxon>Endopterygota</taxon>
        <taxon>Diptera</taxon>
        <taxon>Nematocera</taxon>
        <taxon>Culicoidea</taxon>
        <taxon>Culicidae</taxon>
        <taxon>Anophelinae</taxon>
        <taxon>Anopheles</taxon>
    </lineage>
</organism>
<evidence type="ECO:0000256" key="3">
    <source>
        <dbReference type="ARBA" id="ARBA00009488"/>
    </source>
</evidence>
<comment type="similarity">
    <text evidence="3">Belongs to the SPOT14 family.</text>
</comment>
<protein>
    <submittedName>
        <fullName evidence="7">Uncharacterized protein</fullName>
    </submittedName>
</protein>
<feature type="compositionally biased region" description="Low complexity" evidence="6">
    <location>
        <begin position="180"/>
        <end position="194"/>
    </location>
</feature>
<comment type="subcellular location">
    <subcellularLocation>
        <location evidence="2">Cytoplasm</location>
    </subcellularLocation>
    <subcellularLocation>
        <location evidence="1">Nucleus</location>
    </subcellularLocation>
</comment>
<evidence type="ECO:0000256" key="1">
    <source>
        <dbReference type="ARBA" id="ARBA00004123"/>
    </source>
</evidence>
<evidence type="ECO:0000256" key="4">
    <source>
        <dbReference type="ARBA" id="ARBA00022490"/>
    </source>
</evidence>
<dbReference type="GO" id="GO:0005634">
    <property type="term" value="C:nucleus"/>
    <property type="evidence" value="ECO:0007669"/>
    <property type="project" value="UniProtKB-SubCell"/>
</dbReference>
<dbReference type="GO" id="GO:0046890">
    <property type="term" value="P:regulation of lipid biosynthetic process"/>
    <property type="evidence" value="ECO:0007669"/>
    <property type="project" value="TreeGrafter"/>
</dbReference>
<reference evidence="8" key="1">
    <citation type="submission" date="2013-03" db="EMBL/GenBank/DDBJ databases">
        <title>The Genome Sequence of Anopheles dirus WRAIR2.</title>
        <authorList>
            <consortium name="The Broad Institute Genomics Platform"/>
            <person name="Neafsey D.E."/>
            <person name="Walton C."/>
            <person name="Walker B."/>
            <person name="Young S.K."/>
            <person name="Zeng Q."/>
            <person name="Gargeya S."/>
            <person name="Fitzgerald M."/>
            <person name="Haas B."/>
            <person name="Abouelleil A."/>
            <person name="Allen A.W."/>
            <person name="Alvarado L."/>
            <person name="Arachchi H.M."/>
            <person name="Berlin A.M."/>
            <person name="Chapman S.B."/>
            <person name="Gainer-Dewar J."/>
            <person name="Goldberg J."/>
            <person name="Griggs A."/>
            <person name="Gujja S."/>
            <person name="Hansen M."/>
            <person name="Howarth C."/>
            <person name="Imamovic A."/>
            <person name="Ireland A."/>
            <person name="Larimer J."/>
            <person name="McCowan C."/>
            <person name="Murphy C."/>
            <person name="Pearson M."/>
            <person name="Poon T.W."/>
            <person name="Priest M."/>
            <person name="Roberts A."/>
            <person name="Saif S."/>
            <person name="Shea T."/>
            <person name="Sisk P."/>
            <person name="Sykes S."/>
            <person name="Wortman J."/>
            <person name="Nusbaum C."/>
            <person name="Birren B."/>
        </authorList>
    </citation>
    <scope>NUCLEOTIDE SEQUENCE [LARGE SCALE GENOMIC DNA]</scope>
    <source>
        <strain evidence="8">WRAIR2</strain>
    </source>
</reference>
<keyword evidence="4" id="KW-0963">Cytoplasm</keyword>
<evidence type="ECO:0000313" key="8">
    <source>
        <dbReference type="Proteomes" id="UP000075884"/>
    </source>
</evidence>
<keyword evidence="5" id="KW-0539">Nucleus</keyword>
<dbReference type="VEuPathDB" id="VectorBase:ADIR011525"/>
<dbReference type="EnsemblMetazoa" id="ADIR011525-RA">
    <property type="protein sequence ID" value="ADIR011525-PA"/>
    <property type="gene ID" value="ADIR011525"/>
</dbReference>
<dbReference type="InterPro" id="IPR009786">
    <property type="entry name" value="Spot_14"/>
</dbReference>
<dbReference type="Gene3D" id="6.10.140.1610">
    <property type="match status" value="1"/>
</dbReference>
<dbReference type="PANTHER" id="PTHR14315">
    <property type="entry name" value="SPOT14 FAMILY MEMBER"/>
    <property type="match status" value="1"/>
</dbReference>
<feature type="compositionally biased region" description="Low complexity" evidence="6">
    <location>
        <begin position="202"/>
        <end position="217"/>
    </location>
</feature>
<dbReference type="STRING" id="7168.A0A182NV24"/>
<dbReference type="InterPro" id="IPR053719">
    <property type="entry name" value="Lipogen_MT_Stabilize_sf"/>
</dbReference>
<name>A0A182NV24_9DIPT</name>
<evidence type="ECO:0000256" key="2">
    <source>
        <dbReference type="ARBA" id="ARBA00004496"/>
    </source>
</evidence>
<feature type="region of interest" description="Disordered" evidence="6">
    <location>
        <begin position="125"/>
        <end position="239"/>
    </location>
</feature>
<dbReference type="Proteomes" id="UP000075884">
    <property type="component" value="Unassembled WGS sequence"/>
</dbReference>
<evidence type="ECO:0000256" key="6">
    <source>
        <dbReference type="SAM" id="MobiDB-lite"/>
    </source>
</evidence>
<dbReference type="PANTHER" id="PTHR14315:SF17">
    <property type="entry name" value="MIP21584P"/>
    <property type="match status" value="1"/>
</dbReference>
<sequence length="304" mass="32817">MPLLNCLRRIARHDDQEFSNQSILNAMEKFVKTVNSMDETILVPCRLMDRKVGDASDMVPAAPKAQHHGAHHGKKSNRASIREVLNTSELFQLYNMLKVVKVDLLWGRQDAEDSVEESVVMGCATKSASSKGSSNSTTNISSSNNSTTNSTSINTTADATANINSSSGSSVTGCEKIEPNSSNSNLASTTTPSTKGHIRRPSTVSVASSNSASTLSDSDSETSAENDSGIESECNQEQDRSAELAKQFRTHLIGLYRSLEQMSEAANYLTARYQSDGVQTIINKILLVCKACLECADRLILGEV</sequence>
<dbReference type="AlphaFoldDB" id="A0A182NV24"/>
<evidence type="ECO:0000256" key="5">
    <source>
        <dbReference type="ARBA" id="ARBA00023242"/>
    </source>
</evidence>
<accession>A0A182NV24</accession>
<keyword evidence="8" id="KW-1185">Reference proteome</keyword>
<feature type="compositionally biased region" description="Low complexity" evidence="6">
    <location>
        <begin position="125"/>
        <end position="167"/>
    </location>
</feature>
<evidence type="ECO:0000313" key="7">
    <source>
        <dbReference type="EnsemblMetazoa" id="ADIR011525-PA"/>
    </source>
</evidence>
<dbReference type="Pfam" id="PF07084">
    <property type="entry name" value="Spot_14"/>
    <property type="match status" value="2"/>
</dbReference>